<evidence type="ECO:0000313" key="3">
    <source>
        <dbReference type="Proteomes" id="UP000593566"/>
    </source>
</evidence>
<dbReference type="Pfam" id="PF17921">
    <property type="entry name" value="Integrase_H2C2"/>
    <property type="match status" value="1"/>
</dbReference>
<dbReference type="Gene3D" id="1.10.340.70">
    <property type="match status" value="1"/>
</dbReference>
<name>A0A8H6KYW0_9LECA</name>
<dbReference type="AlphaFoldDB" id="A0A8H6KYW0"/>
<feature type="domain" description="Integrase zinc-binding" evidence="1">
    <location>
        <begin position="74"/>
        <end position="124"/>
    </location>
</feature>
<proteinExistence type="predicted"/>
<dbReference type="RefSeq" id="XP_037157007.1">
    <property type="nucleotide sequence ID" value="XM_037298372.1"/>
</dbReference>
<reference evidence="2 3" key="1">
    <citation type="journal article" date="2020" name="Genomics">
        <title>Complete, high-quality genomes from long-read metagenomic sequencing of two wolf lichen thalli reveals enigmatic genome architecture.</title>
        <authorList>
            <person name="McKenzie S.K."/>
            <person name="Walston R.F."/>
            <person name="Allen J.L."/>
        </authorList>
    </citation>
    <scope>NUCLEOTIDE SEQUENCE [LARGE SCALE GENOMIC DNA]</scope>
    <source>
        <strain evidence="2">WasteWater1</strain>
    </source>
</reference>
<sequence>MKKVDQLARLYHVDFNLIIRKNEYDELSVDSLRRKEFSRRHYIWKTFTWDEKTQNLFAVAKKDEEKDRTVVTEDAIADVVEFVHESNRHGGWDATWKDISSSYYGILRSDVIRLLKECQTCALNPSKRPKGSAATMQSSQPIDHEFLDFLSTGDLQDDIPAWDVQEDGEHSGE</sequence>
<dbReference type="InterPro" id="IPR041588">
    <property type="entry name" value="Integrase_H2C2"/>
</dbReference>
<accession>A0A8H6KYW0</accession>
<evidence type="ECO:0000259" key="1">
    <source>
        <dbReference type="Pfam" id="PF17921"/>
    </source>
</evidence>
<evidence type="ECO:0000313" key="2">
    <source>
        <dbReference type="EMBL" id="KAF6229365.1"/>
    </source>
</evidence>
<protein>
    <recommendedName>
        <fullName evidence="1">Integrase zinc-binding domain-containing protein</fullName>
    </recommendedName>
</protein>
<organism evidence="2 3">
    <name type="scientific">Letharia lupina</name>
    <dbReference type="NCBI Taxonomy" id="560253"/>
    <lineage>
        <taxon>Eukaryota</taxon>
        <taxon>Fungi</taxon>
        <taxon>Dikarya</taxon>
        <taxon>Ascomycota</taxon>
        <taxon>Pezizomycotina</taxon>
        <taxon>Lecanoromycetes</taxon>
        <taxon>OSLEUM clade</taxon>
        <taxon>Lecanoromycetidae</taxon>
        <taxon>Lecanorales</taxon>
        <taxon>Lecanorineae</taxon>
        <taxon>Parmeliaceae</taxon>
        <taxon>Letharia</taxon>
    </lineage>
</organism>
<comment type="caution">
    <text evidence="2">The sequence shown here is derived from an EMBL/GenBank/DDBJ whole genome shotgun (WGS) entry which is preliminary data.</text>
</comment>
<dbReference type="Proteomes" id="UP000593566">
    <property type="component" value="Unassembled WGS sequence"/>
</dbReference>
<keyword evidence="3" id="KW-1185">Reference proteome</keyword>
<dbReference type="GeneID" id="59335880"/>
<dbReference type="EMBL" id="JACCJB010000003">
    <property type="protein sequence ID" value="KAF6229365.1"/>
    <property type="molecule type" value="Genomic_DNA"/>
</dbReference>
<gene>
    <name evidence="2" type="ORF">HO133_007481</name>
</gene>